<feature type="domain" description="DNA-binding protein H-NS-like C-terminal" evidence="6">
    <location>
        <begin position="85"/>
        <end position="128"/>
    </location>
</feature>
<evidence type="ECO:0000256" key="4">
    <source>
        <dbReference type="ARBA" id="ARBA00023125"/>
    </source>
</evidence>
<keyword evidence="4" id="KW-0238">DNA-binding</keyword>
<keyword evidence="3" id="KW-0963">Cytoplasm</keyword>
<accession>E7RXT7</accession>
<organism evidence="7 8">
    <name type="scientific">Lautropia mirabilis ATCC 51599</name>
    <dbReference type="NCBI Taxonomy" id="887898"/>
    <lineage>
        <taxon>Bacteria</taxon>
        <taxon>Pseudomonadati</taxon>
        <taxon>Pseudomonadota</taxon>
        <taxon>Betaproteobacteria</taxon>
        <taxon>Burkholderiales</taxon>
        <taxon>Burkholderiaceae</taxon>
        <taxon>Lautropia</taxon>
    </lineage>
</organism>
<dbReference type="InterPro" id="IPR027444">
    <property type="entry name" value="H-NS_C_dom"/>
</dbReference>
<comment type="subcellular location">
    <subcellularLocation>
        <location evidence="1">Cytoplasm</location>
        <location evidence="1">Nucleoid</location>
    </subcellularLocation>
</comment>
<dbReference type="eggNOG" id="COG2916">
    <property type="taxonomic scope" value="Bacteria"/>
</dbReference>
<dbReference type="GO" id="GO:0003677">
    <property type="term" value="F:DNA binding"/>
    <property type="evidence" value="ECO:0007669"/>
    <property type="project" value="UniProtKB-KW"/>
</dbReference>
<sequence>MASLIDLNRKIAKLQKQADAIKNRERKGIIAQIRQAIVDYELTPDDLFSANGAVIRRGRRPAGGRLGAASEEGSARPRRGRPVGSVSRKPVPIRYRDDEGNTWTGRGKQPNWLRAHVEAGHDIEEFRVNEES</sequence>
<evidence type="ECO:0000256" key="2">
    <source>
        <dbReference type="ARBA" id="ARBA00010610"/>
    </source>
</evidence>
<dbReference type="EMBL" id="AEQP01000010">
    <property type="protein sequence ID" value="EFV94761.1"/>
    <property type="molecule type" value="Genomic_DNA"/>
</dbReference>
<evidence type="ECO:0000313" key="8">
    <source>
        <dbReference type="Proteomes" id="UP000011021"/>
    </source>
</evidence>
<feature type="region of interest" description="Disordered" evidence="5">
    <location>
        <begin position="58"/>
        <end position="108"/>
    </location>
</feature>
<dbReference type="SMART" id="SM00528">
    <property type="entry name" value="HNS"/>
    <property type="match status" value="1"/>
</dbReference>
<dbReference type="RefSeq" id="WP_005673797.1">
    <property type="nucleotide sequence ID" value="NZ_CP146288.1"/>
</dbReference>
<evidence type="ECO:0000256" key="1">
    <source>
        <dbReference type="ARBA" id="ARBA00004453"/>
    </source>
</evidence>
<dbReference type="SUPFAM" id="SSF81273">
    <property type="entry name" value="H-NS histone-like proteins"/>
    <property type="match status" value="1"/>
</dbReference>
<dbReference type="HOGENOM" id="CLU_117503_4_0_4"/>
<protein>
    <submittedName>
        <fullName evidence="7">H-NS histone family protein</fullName>
    </submittedName>
</protein>
<evidence type="ECO:0000259" key="6">
    <source>
        <dbReference type="SMART" id="SM00528"/>
    </source>
</evidence>
<comment type="caution">
    <text evidence="7">The sequence shown here is derived from an EMBL/GenBank/DDBJ whole genome shotgun (WGS) entry which is preliminary data.</text>
</comment>
<dbReference type="Gene3D" id="4.10.430.10">
    <property type="entry name" value="Histone-like protein H-NS, C-terminal domain"/>
    <property type="match status" value="1"/>
</dbReference>
<dbReference type="PANTHER" id="PTHR38097">
    <property type="match status" value="1"/>
</dbReference>
<evidence type="ECO:0000256" key="3">
    <source>
        <dbReference type="ARBA" id="ARBA00022490"/>
    </source>
</evidence>
<comment type="similarity">
    <text evidence="2">Belongs to the histone-like protein H-NS family.</text>
</comment>
<reference evidence="7 8" key="1">
    <citation type="submission" date="2010-12" db="EMBL/GenBank/DDBJ databases">
        <authorList>
            <person name="Muzny D."/>
            <person name="Qin X."/>
            <person name="Deng J."/>
            <person name="Jiang H."/>
            <person name="Liu Y."/>
            <person name="Qu J."/>
            <person name="Song X.-Z."/>
            <person name="Zhang L."/>
            <person name="Thornton R."/>
            <person name="Coyle M."/>
            <person name="Francisco L."/>
            <person name="Jackson L."/>
            <person name="Javaid M."/>
            <person name="Korchina V."/>
            <person name="Kovar C."/>
            <person name="Mata R."/>
            <person name="Mathew T."/>
            <person name="Ngo R."/>
            <person name="Nguyen L."/>
            <person name="Nguyen N."/>
            <person name="Okwuonu G."/>
            <person name="Ongeri F."/>
            <person name="Pham C."/>
            <person name="Simmons D."/>
            <person name="Wilczek-Boney K."/>
            <person name="Hale W."/>
            <person name="Jakkamsetti A."/>
            <person name="Pham P."/>
            <person name="Ruth R."/>
            <person name="San Lucas F."/>
            <person name="Warren J."/>
            <person name="Zhang J."/>
            <person name="Zhao Z."/>
            <person name="Zhou C."/>
            <person name="Zhu D."/>
            <person name="Lee S."/>
            <person name="Bess C."/>
            <person name="Blankenburg K."/>
            <person name="Forbes L."/>
            <person name="Fu Q."/>
            <person name="Gubbala S."/>
            <person name="Hirani K."/>
            <person name="Jayaseelan J.C."/>
            <person name="Lara F."/>
            <person name="Munidasa M."/>
            <person name="Palculict T."/>
            <person name="Patil S."/>
            <person name="Pu L.-L."/>
            <person name="Saada N."/>
            <person name="Tang L."/>
            <person name="Weissenberger G."/>
            <person name="Zhu Y."/>
            <person name="Hemphill L."/>
            <person name="Shang Y."/>
            <person name="Youmans B."/>
            <person name="Ayvaz T."/>
            <person name="Ross M."/>
            <person name="Santibanez J."/>
            <person name="Aqrawi P."/>
            <person name="Gross S."/>
            <person name="Joshi V."/>
            <person name="Fowler G."/>
            <person name="Nazareth L."/>
            <person name="Reid J."/>
            <person name="Worley K."/>
            <person name="Petrosino J."/>
            <person name="Highlander S."/>
            <person name="Gibbs R."/>
        </authorList>
    </citation>
    <scope>NUCLEOTIDE SEQUENCE [LARGE SCALE GENOMIC DNA]</scope>
    <source>
        <strain evidence="7 8">ATCC 51599</strain>
    </source>
</reference>
<evidence type="ECO:0000256" key="5">
    <source>
        <dbReference type="SAM" id="MobiDB-lite"/>
    </source>
</evidence>
<evidence type="ECO:0000313" key="7">
    <source>
        <dbReference type="EMBL" id="EFV94761.1"/>
    </source>
</evidence>
<name>E7RXT7_9BURK</name>
<proteinExistence type="inferred from homology"/>
<keyword evidence="8" id="KW-1185">Reference proteome</keyword>
<dbReference type="Proteomes" id="UP000011021">
    <property type="component" value="Unassembled WGS sequence"/>
</dbReference>
<dbReference type="STRING" id="887898.HMPREF0551_1508"/>
<gene>
    <name evidence="7" type="ORF">HMPREF0551_1508</name>
</gene>
<dbReference type="GO" id="GO:0009295">
    <property type="term" value="C:nucleoid"/>
    <property type="evidence" value="ECO:0007669"/>
    <property type="project" value="UniProtKB-SubCell"/>
</dbReference>
<dbReference type="AlphaFoldDB" id="E7RXT7"/>
<dbReference type="PANTHER" id="PTHR38097:SF2">
    <property type="entry name" value="DNA-BINDING PROTEIN STPA"/>
    <property type="match status" value="1"/>
</dbReference>
<dbReference type="InterPro" id="IPR037150">
    <property type="entry name" value="H-NS_C_dom_sf"/>
</dbReference>
<dbReference type="Pfam" id="PF00816">
    <property type="entry name" value="Histone_HNS"/>
    <property type="match status" value="1"/>
</dbReference>